<keyword evidence="1" id="KW-0732">Signal</keyword>
<gene>
    <name evidence="3" type="ORF">H4W31_000053</name>
</gene>
<comment type="caution">
    <text evidence="3">The sequence shown here is derived from an EMBL/GenBank/DDBJ whole genome shotgun (WGS) entry which is preliminary data.</text>
</comment>
<dbReference type="EMBL" id="JADBEB010000001">
    <property type="protein sequence ID" value="MBE1484415.1"/>
    <property type="molecule type" value="Genomic_DNA"/>
</dbReference>
<organism evidence="3 4">
    <name type="scientific">Plantactinospora soyae</name>
    <dbReference type="NCBI Taxonomy" id="1544732"/>
    <lineage>
        <taxon>Bacteria</taxon>
        <taxon>Bacillati</taxon>
        <taxon>Actinomycetota</taxon>
        <taxon>Actinomycetes</taxon>
        <taxon>Micromonosporales</taxon>
        <taxon>Micromonosporaceae</taxon>
        <taxon>Plantactinospora</taxon>
    </lineage>
</organism>
<feature type="signal peptide" evidence="1">
    <location>
        <begin position="1"/>
        <end position="31"/>
    </location>
</feature>
<protein>
    <recommendedName>
        <fullName evidence="2">Phosphodiester glycosidase domain-containing protein</fullName>
    </recommendedName>
</protein>
<dbReference type="PANTHER" id="PTHR40446">
    <property type="entry name" value="N-ACETYLGLUCOSAMINE-1-PHOSPHODIESTER ALPHA-N-ACETYLGLUCOSAMINIDASE"/>
    <property type="match status" value="1"/>
</dbReference>
<dbReference type="RefSeq" id="WP_192764786.1">
    <property type="nucleotide sequence ID" value="NZ_JADBEB010000001.1"/>
</dbReference>
<feature type="domain" description="Phosphodiester glycosidase" evidence="2">
    <location>
        <begin position="245"/>
        <end position="416"/>
    </location>
</feature>
<dbReference type="Pfam" id="PF09992">
    <property type="entry name" value="NAGPA"/>
    <property type="match status" value="1"/>
</dbReference>
<accession>A0A927M029</accession>
<evidence type="ECO:0000313" key="3">
    <source>
        <dbReference type="EMBL" id="MBE1484415.1"/>
    </source>
</evidence>
<name>A0A927M029_9ACTN</name>
<proteinExistence type="predicted"/>
<feature type="chain" id="PRO_5037825264" description="Phosphodiester glycosidase domain-containing protein" evidence="1">
    <location>
        <begin position="32"/>
        <end position="420"/>
    </location>
</feature>
<reference evidence="3" key="1">
    <citation type="submission" date="2020-10" db="EMBL/GenBank/DDBJ databases">
        <title>Sequencing the genomes of 1000 actinobacteria strains.</title>
        <authorList>
            <person name="Klenk H.-P."/>
        </authorList>
    </citation>
    <scope>NUCLEOTIDE SEQUENCE</scope>
    <source>
        <strain evidence="3">DSM 46832</strain>
    </source>
</reference>
<dbReference type="InterPro" id="IPR018711">
    <property type="entry name" value="NAGPA"/>
</dbReference>
<evidence type="ECO:0000256" key="1">
    <source>
        <dbReference type="SAM" id="SignalP"/>
    </source>
</evidence>
<dbReference type="AlphaFoldDB" id="A0A927M029"/>
<evidence type="ECO:0000259" key="2">
    <source>
        <dbReference type="Pfam" id="PF09992"/>
    </source>
</evidence>
<sequence>MNRSKRPRRALASSALGLVLAVLTTANPAVAAPNPTGTATNPATAAAPGALVPGALAPGVTYREFSRATAGGTVPGHLVEVDLRNPLVTVDLLTPGAVAARAPISQQANNRRAVAAVNGDFFNISNVQAGVEVTGSAVGPAIAGRDDLKAAVPNGQRFGPGLPPGTSTSDVLGVGVDRRGRLARVDLRGKISAGRDKFAVTGFNQYALPVNGLGVFDSDWGTVSRKRPTCGTDTDRAAACSTDTYEVSVRHGRVTTVGTEPGTGAIARDTVVLVGREQGAETLRQFEVGERVRVDYDLVPDTRMPFTFAVGGFPILRDGAPLAGLDARTAAVRTAAGVSADGRRLYLVAVDGAGPGLTILDLALTLRDLGAASAVNLDGGGSSTLVTRTVADPAVQVRNHPSGGAERPVPNGIGVFSRLG</sequence>
<keyword evidence="4" id="KW-1185">Reference proteome</keyword>
<dbReference type="Proteomes" id="UP000649753">
    <property type="component" value="Unassembled WGS sequence"/>
</dbReference>
<dbReference type="PANTHER" id="PTHR40446:SF2">
    <property type="entry name" value="N-ACETYLGLUCOSAMINE-1-PHOSPHODIESTER ALPHA-N-ACETYLGLUCOSAMINIDASE"/>
    <property type="match status" value="1"/>
</dbReference>
<evidence type="ECO:0000313" key="4">
    <source>
        <dbReference type="Proteomes" id="UP000649753"/>
    </source>
</evidence>